<evidence type="ECO:0000313" key="3">
    <source>
        <dbReference type="EMBL" id="MBS4202427.1"/>
    </source>
</evidence>
<proteinExistence type="inferred from homology"/>
<reference evidence="3 4" key="1">
    <citation type="submission" date="2021-05" db="EMBL/GenBank/DDBJ databases">
        <title>Novel Bacillus species.</title>
        <authorList>
            <person name="Liu G."/>
        </authorList>
    </citation>
    <scope>NUCLEOTIDE SEQUENCE [LARGE SCALE GENOMIC DNA]</scope>
    <source>
        <strain evidence="3 4">FJAT-49732</strain>
    </source>
</reference>
<accession>A0A942YN72</accession>
<comment type="similarity">
    <text evidence="1">Belongs to the pseudomonas-type ThrB family.</text>
</comment>
<dbReference type="PANTHER" id="PTHR21064">
    <property type="entry name" value="AMINOGLYCOSIDE PHOSPHOTRANSFERASE DOMAIN-CONTAINING PROTEIN-RELATED"/>
    <property type="match status" value="1"/>
</dbReference>
<sequence length="352" mass="39878">MVHHSNADNAGGGKRGLRAIPTKDLLEAIRDAFNLPISNDVIDLGGSSNLNLLVTANNDKYVIRVYRPYVSKERLQDIQYVRRKLREGGVPTSDVVLTKDGQSYIVYDQRLVEVEAYIESDGVMDTWDRVEKGLPLLGKIHTILRNVQVSKQGKHPLFANYIKPEDVLANTRKGIHRIKGWENLTDGEKQLADAAEELSELVSAKETPIVSTLPRQLVHGDFWDNNVFFRDDRVVLVADFDFMGERARIDDLALTLYFLIFQYEEERLAPLSHSINAYDSSLGELLTANERNALPLALARQPLWSIGGWIALLDGEETARNHANGMLSQVQWALKIVKELERWQEVFRSPMC</sequence>
<gene>
    <name evidence="3" type="ORF">KHA93_22755</name>
</gene>
<dbReference type="GO" id="GO:0019202">
    <property type="term" value="F:amino acid kinase activity"/>
    <property type="evidence" value="ECO:0007669"/>
    <property type="project" value="TreeGrafter"/>
</dbReference>
<organism evidence="3 4">
    <name type="scientific">Lederbergia citrisecunda</name>
    <dbReference type="NCBI Taxonomy" id="2833583"/>
    <lineage>
        <taxon>Bacteria</taxon>
        <taxon>Bacillati</taxon>
        <taxon>Bacillota</taxon>
        <taxon>Bacilli</taxon>
        <taxon>Bacillales</taxon>
        <taxon>Bacillaceae</taxon>
        <taxon>Lederbergia</taxon>
    </lineage>
</organism>
<dbReference type="PANTHER" id="PTHR21064:SF6">
    <property type="entry name" value="AMINOGLYCOSIDE PHOSPHOTRANSFERASE DOMAIN-CONTAINING PROTEIN"/>
    <property type="match status" value="1"/>
</dbReference>
<dbReference type="RefSeq" id="WP_213113206.1">
    <property type="nucleotide sequence ID" value="NZ_JAGYPJ010000002.1"/>
</dbReference>
<dbReference type="InterPro" id="IPR011009">
    <property type="entry name" value="Kinase-like_dom_sf"/>
</dbReference>
<feature type="domain" description="Aminoglycoside phosphotransferase" evidence="2">
    <location>
        <begin position="45"/>
        <end position="263"/>
    </location>
</feature>
<dbReference type="Pfam" id="PF01636">
    <property type="entry name" value="APH"/>
    <property type="match status" value="1"/>
</dbReference>
<dbReference type="Proteomes" id="UP000682713">
    <property type="component" value="Unassembled WGS sequence"/>
</dbReference>
<name>A0A942YN72_9BACI</name>
<protein>
    <submittedName>
        <fullName evidence="3">Phosphotransferase</fullName>
    </submittedName>
</protein>
<dbReference type="InterPro" id="IPR050249">
    <property type="entry name" value="Pseudomonas-type_ThrB"/>
</dbReference>
<keyword evidence="4" id="KW-1185">Reference proteome</keyword>
<dbReference type="Gene3D" id="3.90.1200.10">
    <property type="match status" value="1"/>
</dbReference>
<dbReference type="Gene3D" id="3.30.200.20">
    <property type="entry name" value="Phosphorylase Kinase, domain 1"/>
    <property type="match status" value="1"/>
</dbReference>
<evidence type="ECO:0000313" key="4">
    <source>
        <dbReference type="Proteomes" id="UP000682713"/>
    </source>
</evidence>
<evidence type="ECO:0000259" key="2">
    <source>
        <dbReference type="Pfam" id="PF01636"/>
    </source>
</evidence>
<comment type="caution">
    <text evidence="3">The sequence shown here is derived from an EMBL/GenBank/DDBJ whole genome shotgun (WGS) entry which is preliminary data.</text>
</comment>
<dbReference type="SUPFAM" id="SSF56112">
    <property type="entry name" value="Protein kinase-like (PK-like)"/>
    <property type="match status" value="1"/>
</dbReference>
<evidence type="ECO:0000256" key="1">
    <source>
        <dbReference type="ARBA" id="ARBA00038240"/>
    </source>
</evidence>
<dbReference type="AlphaFoldDB" id="A0A942YN72"/>
<dbReference type="InterPro" id="IPR002575">
    <property type="entry name" value="Aminoglycoside_PTrfase"/>
</dbReference>
<dbReference type="EMBL" id="JAGYPJ010000002">
    <property type="protein sequence ID" value="MBS4202427.1"/>
    <property type="molecule type" value="Genomic_DNA"/>
</dbReference>